<feature type="non-terminal residue" evidence="2">
    <location>
        <position position="218"/>
    </location>
</feature>
<reference evidence="2" key="1">
    <citation type="submission" date="2023-10" db="EMBL/GenBank/DDBJ databases">
        <authorList>
            <person name="Chen Y."/>
            <person name="Shah S."/>
            <person name="Dougan E. K."/>
            <person name="Thang M."/>
            <person name="Chan C."/>
        </authorList>
    </citation>
    <scope>NUCLEOTIDE SEQUENCE [LARGE SCALE GENOMIC DNA]</scope>
</reference>
<name>A0ABN9VTQ8_9DINO</name>
<dbReference type="Proteomes" id="UP001189429">
    <property type="component" value="Unassembled WGS sequence"/>
</dbReference>
<evidence type="ECO:0000313" key="2">
    <source>
        <dbReference type="EMBL" id="CAK0875404.1"/>
    </source>
</evidence>
<comment type="caution">
    <text evidence="2">The sequence shown here is derived from an EMBL/GenBank/DDBJ whole genome shotgun (WGS) entry which is preliminary data.</text>
</comment>
<gene>
    <name evidence="2" type="ORF">PCOR1329_LOCUS60083</name>
</gene>
<sequence>MGPEHKGWVVTHVDGKEVDAATRMDALQATRAPGRTFELRLRRPEEPAAPRRGEAFEPLPVKRGCVLEVSGFKGKPDYDGLKEQLSAFGFVRSLQLEEPAVLPSGADGGAPCRRVVARCRFDVAGDASRATEGVTEVAGEPVKCRLLSGAEEHSSGGPALGRPQREAREELPGQRSRPRPPAPPSPPFRPLLGRAPTAQGPRRRAYSRFRNKREGVWT</sequence>
<evidence type="ECO:0000313" key="3">
    <source>
        <dbReference type="Proteomes" id="UP001189429"/>
    </source>
</evidence>
<feature type="region of interest" description="Disordered" evidence="1">
    <location>
        <begin position="149"/>
        <end position="218"/>
    </location>
</feature>
<organism evidence="2 3">
    <name type="scientific">Prorocentrum cordatum</name>
    <dbReference type="NCBI Taxonomy" id="2364126"/>
    <lineage>
        <taxon>Eukaryota</taxon>
        <taxon>Sar</taxon>
        <taxon>Alveolata</taxon>
        <taxon>Dinophyceae</taxon>
        <taxon>Prorocentrales</taxon>
        <taxon>Prorocentraceae</taxon>
        <taxon>Prorocentrum</taxon>
    </lineage>
</organism>
<keyword evidence="3" id="KW-1185">Reference proteome</keyword>
<accession>A0ABN9VTQ8</accession>
<feature type="compositionally biased region" description="Basic and acidic residues" evidence="1">
    <location>
        <begin position="163"/>
        <end position="172"/>
    </location>
</feature>
<evidence type="ECO:0000256" key="1">
    <source>
        <dbReference type="SAM" id="MobiDB-lite"/>
    </source>
</evidence>
<evidence type="ECO:0008006" key="4">
    <source>
        <dbReference type="Google" id="ProtNLM"/>
    </source>
</evidence>
<proteinExistence type="predicted"/>
<feature type="compositionally biased region" description="Pro residues" evidence="1">
    <location>
        <begin position="179"/>
        <end position="189"/>
    </location>
</feature>
<protein>
    <recommendedName>
        <fullName evidence="4">PDZ domain-containing protein</fullName>
    </recommendedName>
</protein>
<dbReference type="EMBL" id="CAUYUJ010017507">
    <property type="protein sequence ID" value="CAK0875404.1"/>
    <property type="molecule type" value="Genomic_DNA"/>
</dbReference>
<feature type="compositionally biased region" description="Basic residues" evidence="1">
    <location>
        <begin position="201"/>
        <end position="211"/>
    </location>
</feature>